<dbReference type="EMBL" id="VCAU01000091">
    <property type="protein sequence ID" value="KAF9885669.1"/>
    <property type="molecule type" value="Genomic_DNA"/>
</dbReference>
<gene>
    <name evidence="2" type="ORF">FE257_012651</name>
</gene>
<dbReference type="AlphaFoldDB" id="A0AAD4CFS4"/>
<evidence type="ECO:0008006" key="4">
    <source>
        <dbReference type="Google" id="ProtNLM"/>
    </source>
</evidence>
<comment type="caution">
    <text evidence="2">The sequence shown here is derived from an EMBL/GenBank/DDBJ whole genome shotgun (WGS) entry which is preliminary data.</text>
</comment>
<reference evidence="2" key="1">
    <citation type="journal article" date="2019" name="Beilstein J. Org. Chem.">
        <title>Nanangenines: drimane sesquiterpenoids as the dominant metabolite cohort of a novel Australian fungus, Aspergillus nanangensis.</title>
        <authorList>
            <person name="Lacey H.J."/>
            <person name="Gilchrist C.L.M."/>
            <person name="Crombie A."/>
            <person name="Kalaitzis J.A."/>
            <person name="Vuong D."/>
            <person name="Rutledge P.J."/>
            <person name="Turner P."/>
            <person name="Pitt J.I."/>
            <person name="Lacey E."/>
            <person name="Chooi Y.H."/>
            <person name="Piggott A.M."/>
        </authorList>
    </citation>
    <scope>NUCLEOTIDE SEQUENCE</scope>
    <source>
        <strain evidence="2">MST-FP2251</strain>
    </source>
</reference>
<feature type="compositionally biased region" description="Basic residues" evidence="1">
    <location>
        <begin position="562"/>
        <end position="572"/>
    </location>
</feature>
<evidence type="ECO:0000313" key="3">
    <source>
        <dbReference type="Proteomes" id="UP001194746"/>
    </source>
</evidence>
<feature type="compositionally biased region" description="Polar residues" evidence="1">
    <location>
        <begin position="278"/>
        <end position="294"/>
    </location>
</feature>
<protein>
    <recommendedName>
        <fullName evidence="4">BTB domain-containing protein</fullName>
    </recommendedName>
</protein>
<feature type="compositionally biased region" description="Basic and acidic residues" evidence="1">
    <location>
        <begin position="576"/>
        <end position="593"/>
    </location>
</feature>
<proteinExistence type="predicted"/>
<evidence type="ECO:0000313" key="2">
    <source>
        <dbReference type="EMBL" id="KAF9885669.1"/>
    </source>
</evidence>
<feature type="compositionally biased region" description="Basic and acidic residues" evidence="1">
    <location>
        <begin position="69"/>
        <end position="101"/>
    </location>
</feature>
<keyword evidence="3" id="KW-1185">Reference proteome</keyword>
<feature type="compositionally biased region" description="Basic residues" evidence="1">
    <location>
        <begin position="22"/>
        <end position="43"/>
    </location>
</feature>
<dbReference type="Proteomes" id="UP001194746">
    <property type="component" value="Unassembled WGS sequence"/>
</dbReference>
<sequence length="800" mass="86921">MTILSDTKCDGPGERPTEKKQTQKNKRKVNKKKTKKKKTKKQSPQKIGDDDDGVSEVPSFCSATAIRAEQGKKDDHNHYGDKKEEEKNSEEEKVIATDDSHSVAAESDASSVTVTAIGVSEQRASSPSLAPDSIPISDTPHETGDPPFVSALAEEEEEASTPVVRLPIQAAESEPVVHSPVPAYGPTFAPQSVLHGESPDSETPVRVDSPNSPPPSTSAPRSILHGESPDSKMPVGVDSPNSPPQSVLHGESPDSETPVRVDSSKSPPPSTSLPSPSIRPQSSPGEREQVTPQAPISPPGDGFDNEAQQEWTCLVHNRPLDSTKGGGIGSGDGAPEGNIRICTRAYNSGSKTNGNEWKEQDNASKDNLTLLSDHMINRLQPGFYSDFEIVLRSSNEIFMPISFHAHKVVISRSPLVAQILEAGDPKKKNSPARRLVAASGDNFCLILGFELALKHLYGLPLLNASNLRGITLANFGYDEDTVKRADFEITAAMTDLAICYATSGAFFQIDQVVERGMKLAIDILCEGSLEVMFHFGLHIAKAAVILDPTADEEPGEEDKSQSKSKGKGKTKGKNNSNKEKENKSEKKTTEENKSTPTHNPIALLQKTWAPRLVTSALRFLIDRVDGSFILDPTAHCQHMDDRIPKPLIIPASSEMSQLRSKVFGYNIPPSLASPKTKTLSGVLLGLPFQQLRAAFLGMAVKRSVGETLAHVLVMEREARRCQALAALTQVAGVNLDDPNSHPEEVRELGYREYFKSKEVENSSEATAGREVEISLHREWSGLHPPQFYFWPQPLPPQGDS</sequence>
<reference evidence="2" key="2">
    <citation type="submission" date="2020-02" db="EMBL/GenBank/DDBJ databases">
        <authorList>
            <person name="Gilchrist C.L.M."/>
            <person name="Chooi Y.-H."/>
        </authorList>
    </citation>
    <scope>NUCLEOTIDE SEQUENCE</scope>
    <source>
        <strain evidence="2">MST-FP2251</strain>
    </source>
</reference>
<evidence type="ECO:0000256" key="1">
    <source>
        <dbReference type="SAM" id="MobiDB-lite"/>
    </source>
</evidence>
<accession>A0AAD4CFS4</accession>
<organism evidence="2 3">
    <name type="scientific">Aspergillus nanangensis</name>
    <dbReference type="NCBI Taxonomy" id="2582783"/>
    <lineage>
        <taxon>Eukaryota</taxon>
        <taxon>Fungi</taxon>
        <taxon>Dikarya</taxon>
        <taxon>Ascomycota</taxon>
        <taxon>Pezizomycotina</taxon>
        <taxon>Eurotiomycetes</taxon>
        <taxon>Eurotiomycetidae</taxon>
        <taxon>Eurotiales</taxon>
        <taxon>Aspergillaceae</taxon>
        <taxon>Aspergillus</taxon>
        <taxon>Aspergillus subgen. Circumdati</taxon>
    </lineage>
</organism>
<name>A0AAD4CFS4_ASPNN</name>
<feature type="region of interest" description="Disordered" evidence="1">
    <location>
        <begin position="1"/>
        <end position="306"/>
    </location>
</feature>
<feature type="region of interest" description="Disordered" evidence="1">
    <location>
        <begin position="551"/>
        <end position="601"/>
    </location>
</feature>
<feature type="compositionally biased region" description="Basic and acidic residues" evidence="1">
    <location>
        <begin position="7"/>
        <end position="21"/>
    </location>
</feature>